<dbReference type="InterPro" id="IPR010982">
    <property type="entry name" value="Lambda_DNA-bd_dom_sf"/>
</dbReference>
<dbReference type="Pfam" id="PF01381">
    <property type="entry name" value="HTH_3"/>
    <property type="match status" value="1"/>
</dbReference>
<dbReference type="SUPFAM" id="SSF47413">
    <property type="entry name" value="lambda repressor-like DNA-binding domains"/>
    <property type="match status" value="1"/>
</dbReference>
<dbReference type="Proteomes" id="UP000031977">
    <property type="component" value="Unassembled WGS sequence"/>
</dbReference>
<evidence type="ECO:0000259" key="1">
    <source>
        <dbReference type="PROSITE" id="PS50943"/>
    </source>
</evidence>
<accession>A0A0C3HN63</accession>
<dbReference type="CDD" id="cd00093">
    <property type="entry name" value="HTH_XRE"/>
    <property type="match status" value="1"/>
</dbReference>
<protein>
    <submittedName>
        <fullName evidence="2">Cro/Cl family transcriptional regulator</fullName>
    </submittedName>
</protein>
<comment type="caution">
    <text evidence="2">The sequence shown here is derived from an EMBL/GenBank/DDBJ whole genome shotgun (WGS) entry which is preliminary data.</text>
</comment>
<dbReference type="GO" id="GO:0003677">
    <property type="term" value="F:DNA binding"/>
    <property type="evidence" value="ECO:0007669"/>
    <property type="project" value="InterPro"/>
</dbReference>
<dbReference type="STRING" id="50718.SU60_18775"/>
<evidence type="ECO:0000313" key="3">
    <source>
        <dbReference type="Proteomes" id="UP000031977"/>
    </source>
</evidence>
<dbReference type="AlphaFoldDB" id="A0A0C3HN63"/>
<reference evidence="2 3" key="1">
    <citation type="submission" date="2015-01" db="EMBL/GenBank/DDBJ databases">
        <title>Draft genome of Vibrio mytili type strain CAIM 528.</title>
        <authorList>
            <person name="Gonzalez-Castillo A."/>
            <person name="Gomez-Gil B."/>
            <person name="Enciso-Ibarra J."/>
        </authorList>
    </citation>
    <scope>NUCLEOTIDE SEQUENCE [LARGE SCALE GENOMIC DNA]</scope>
    <source>
        <strain evidence="2 3">CAIM 528</strain>
    </source>
</reference>
<gene>
    <name evidence="2" type="ORF">SU60_18775</name>
</gene>
<evidence type="ECO:0000313" key="2">
    <source>
        <dbReference type="EMBL" id="KIN09561.1"/>
    </source>
</evidence>
<dbReference type="EMBL" id="JXOK01000078">
    <property type="protein sequence ID" value="KIN09561.1"/>
    <property type="molecule type" value="Genomic_DNA"/>
</dbReference>
<dbReference type="InterPro" id="IPR001387">
    <property type="entry name" value="Cro/C1-type_HTH"/>
</dbReference>
<proteinExistence type="predicted"/>
<keyword evidence="3" id="KW-1185">Reference proteome</keyword>
<dbReference type="Gene3D" id="1.10.260.40">
    <property type="entry name" value="lambda repressor-like DNA-binding domains"/>
    <property type="match status" value="1"/>
</dbReference>
<name>A0A0C3HN63_9VIBR</name>
<dbReference type="OrthoDB" id="129597at2"/>
<organism evidence="2 3">
    <name type="scientific">Vibrio mytili</name>
    <dbReference type="NCBI Taxonomy" id="50718"/>
    <lineage>
        <taxon>Bacteria</taxon>
        <taxon>Pseudomonadati</taxon>
        <taxon>Pseudomonadota</taxon>
        <taxon>Gammaproteobacteria</taxon>
        <taxon>Vibrionales</taxon>
        <taxon>Vibrionaceae</taxon>
        <taxon>Vibrio</taxon>
    </lineage>
</organism>
<dbReference type="PROSITE" id="PS50943">
    <property type="entry name" value="HTH_CROC1"/>
    <property type="match status" value="1"/>
</dbReference>
<feature type="domain" description="HTH cro/C1-type" evidence="1">
    <location>
        <begin position="34"/>
        <end position="91"/>
    </location>
</feature>
<dbReference type="SMART" id="SM00530">
    <property type="entry name" value="HTH_XRE"/>
    <property type="match status" value="1"/>
</dbReference>
<sequence length="101" mass="10973">MKSNPLSVLDAKMSPEALAAAKEKAADMLLDIRLAELREITHLSQVEIAKAMGISQPSVANLEKSGKDLRLSSLKKYIEATGGKLRIDVELPDGKHFSFPV</sequence>
<dbReference type="RefSeq" id="WP_041156866.1">
    <property type="nucleotide sequence ID" value="NZ_CBCRVP010000032.1"/>
</dbReference>